<evidence type="ECO:0000256" key="1">
    <source>
        <dbReference type="SAM" id="MobiDB-lite"/>
    </source>
</evidence>
<dbReference type="Proteomes" id="UP000783213">
    <property type="component" value="Unassembled WGS sequence"/>
</dbReference>
<evidence type="ECO:0000313" key="2">
    <source>
        <dbReference type="EMBL" id="KAF7937239.1"/>
    </source>
</evidence>
<accession>A0ABQ7IY71</accession>
<keyword evidence="3" id="KW-1185">Reference proteome</keyword>
<evidence type="ECO:0000313" key="3">
    <source>
        <dbReference type="Proteomes" id="UP000783213"/>
    </source>
</evidence>
<dbReference type="GeneID" id="62228327"/>
<proteinExistence type="predicted"/>
<gene>
    <name evidence="2" type="ORF">EAE98_001553</name>
</gene>
<protein>
    <submittedName>
        <fullName evidence="2">Uncharacterized protein</fullName>
    </submittedName>
</protein>
<name>A0ABQ7IY71_9HELO</name>
<dbReference type="EMBL" id="RCSX01000003">
    <property type="protein sequence ID" value="KAF7937239.1"/>
    <property type="molecule type" value="Genomic_DNA"/>
</dbReference>
<organism evidence="2 3">
    <name type="scientific">Botrytis deweyae</name>
    <dbReference type="NCBI Taxonomy" id="2478750"/>
    <lineage>
        <taxon>Eukaryota</taxon>
        <taxon>Fungi</taxon>
        <taxon>Dikarya</taxon>
        <taxon>Ascomycota</taxon>
        <taxon>Pezizomycotina</taxon>
        <taxon>Leotiomycetes</taxon>
        <taxon>Helotiales</taxon>
        <taxon>Sclerotiniaceae</taxon>
        <taxon>Botrytis</taxon>
    </lineage>
</organism>
<reference evidence="2 3" key="1">
    <citation type="journal article" date="2020" name="Genome Biol. Evol.">
        <title>Comparative genomics of Sclerotiniaceae.</title>
        <authorList>
            <person name="Valero Jimenez C.A."/>
            <person name="Steentjes M."/>
            <person name="Scholten O.E."/>
            <person name="Van Kan J.A.L."/>
        </authorList>
    </citation>
    <scope>NUCLEOTIDE SEQUENCE [LARGE SCALE GENOMIC DNA]</scope>
    <source>
        <strain evidence="2 3">B1</strain>
    </source>
</reference>
<feature type="region of interest" description="Disordered" evidence="1">
    <location>
        <begin position="1"/>
        <end position="51"/>
    </location>
</feature>
<comment type="caution">
    <text evidence="2">The sequence shown here is derived from an EMBL/GenBank/DDBJ whole genome shotgun (WGS) entry which is preliminary data.</text>
</comment>
<sequence length="139" mass="15631">MEAHTMEAMSSEGIQDSGSKIQDPRFRIQDSGSKIQDPRFRIQDSGSKIQDPRFRIQDSGYMNTASLFSLTSHLPLLTSLIQSRGSRVGNQELETRNWKPGIGNQELETKNWKSGIGKINKRLLILNSEINAKKQRSAA</sequence>
<dbReference type="RefSeq" id="XP_038814157.1">
    <property type="nucleotide sequence ID" value="XM_038949172.1"/>
</dbReference>